<evidence type="ECO:0000256" key="2">
    <source>
        <dbReference type="SAM" id="MobiDB-lite"/>
    </source>
</evidence>
<keyword evidence="1" id="KW-0175">Coiled coil</keyword>
<dbReference type="GO" id="GO:0004190">
    <property type="term" value="F:aspartic-type endopeptidase activity"/>
    <property type="evidence" value="ECO:0007669"/>
    <property type="project" value="InterPro"/>
</dbReference>
<dbReference type="GO" id="GO:0006508">
    <property type="term" value="P:proteolysis"/>
    <property type="evidence" value="ECO:0007669"/>
    <property type="project" value="InterPro"/>
</dbReference>
<dbReference type="PANTHER" id="PTHR47331:SF5">
    <property type="entry name" value="RIBONUCLEASE H"/>
    <property type="match status" value="1"/>
</dbReference>
<organism evidence="4 5">
    <name type="scientific">Daphnia magna</name>
    <dbReference type="NCBI Taxonomy" id="35525"/>
    <lineage>
        <taxon>Eukaryota</taxon>
        <taxon>Metazoa</taxon>
        <taxon>Ecdysozoa</taxon>
        <taxon>Arthropoda</taxon>
        <taxon>Crustacea</taxon>
        <taxon>Branchiopoda</taxon>
        <taxon>Diplostraca</taxon>
        <taxon>Cladocera</taxon>
        <taxon>Anomopoda</taxon>
        <taxon>Daphniidae</taxon>
        <taxon>Daphnia</taxon>
    </lineage>
</organism>
<sequence length="1304" mass="145654">MADKDPEDVPVGSARRRMPSAEEIHIRKKRRTLLRRQITTACKQIMAAVNDRGSRGALKGLMAHLKHIHHEIGVVHTDLLTVEPNDEEVDTQEEIHCTYMKAVGEAFEKVELYLYTRKDEADSVAPINIPDEGFRRRAEGLETAKKRVDEARAEAEKAERVLNALTLQDEDHHSSVSHQRPVQPPDAGMGPQDTLRKTGLAIPPGVRTPPLLDASSVPDEWIDHYSRGSLPPVVSSRSSRSSVSVDLKALVHDTPKSPAEKLAVLKRYKRGDCLDAIHGLGGGEAAYMEALTRLKQFCGRQDVMRSTHIHAINQLDFKQDPTSFKRYAEQIQTHFFDLTRIGETSAADLIEKVCQRLSLHDLLAWNEGKWGQSEHRSLNDLRSWLCHRVTAYQNAHSIAAEQTTPFPKNNADARGDEDCRYTHHELLHDFGQLPVRKVKPSSARSGRQRVNLGIIRLEIRSGDGRSSSMVNILVDEGSDSTHMTSSFARKLSLQGKAQILEVDGVGGEITRHKSKRVKFILITESEEQLEIEASTMKKVANQAPVVNWKKKKLNWPHISDLPVGEVGGNIDLLIGLDYAHLLVVSESRGGEVGQPIASHTKFGWIIRGVTGPESTQNPVRSFQAISTVLLEDVKVELRRFCDTEEFGTEFQSGCVSPDNKRALDLVTKNTRKLDVGYQDPITWRVDEPDLINIQEMAMNRWRSLLRRFDRNPDFERDYRAAMAKTFEQGYASVLQDPSEAKYFLAHHGVYKGPKLRVVFDAAATFRGKCLNYSIIAGPALQPSLAAKKATCPDICRMDRLAFGASCSPFVASYTLRRIMEDAGASDPIISAVRESMYVDDCLNSAPSVDAGVAEASFVRDCLLNADLKLQRWVSNSSEFIRKLTGRDEPSPMPPAHSLSPDPEEKVLGIIEDLRRLQKKKSLYSTSSILALTPILSEDGILRLGGRAGRAKLPYDQLHPPLLSVTSANTWIRRGRELVKKVRRDCVVCRRNRAQPCKQMMADLTESRLDFGPLPFTRGTADLFGPLEIGLYRNRTVNRWGVLYTCLVTRAIFLDLVPSLSSMDFLLSLRRFITKFFILTTGPISSTQKESCAKPPKSYMPSADATFWGCARVFGEIYQTGALQRLGPRERELPTEDLLRTLLFEVAGLLNTRPLTYASSDPADFRPLTPNDFLNRAPTAHPPAGVFDDAPPRDQYKYLQRTLNLFWDLWKTVYLQSLAYGKKWKTQRPNLAVGDIVLEINKGLGRGIWKIGHVIRVLSGPDGCVRAVDVQLPAGIFRRGITELCLLETGSSVPSSGEDVSAKSA</sequence>
<dbReference type="PROSITE" id="PS50175">
    <property type="entry name" value="ASP_PROT_RETROV"/>
    <property type="match status" value="1"/>
</dbReference>
<reference evidence="4 5" key="1">
    <citation type="submission" date="2016-03" db="EMBL/GenBank/DDBJ databases">
        <title>EvidentialGene: Evidence-directed Construction of Genes on Genomes.</title>
        <authorList>
            <person name="Gilbert D.G."/>
            <person name="Choi J.-H."/>
            <person name="Mockaitis K."/>
            <person name="Colbourne J."/>
            <person name="Pfrender M."/>
        </authorList>
    </citation>
    <scope>NUCLEOTIDE SEQUENCE [LARGE SCALE GENOMIC DNA]</scope>
    <source>
        <strain evidence="4 5">Xinb3</strain>
        <tissue evidence="4">Complete organism</tissue>
    </source>
</reference>
<dbReference type="EMBL" id="LRGB01000329">
    <property type="protein sequence ID" value="KZS19719.1"/>
    <property type="molecule type" value="Genomic_DNA"/>
</dbReference>
<protein>
    <recommendedName>
        <fullName evidence="3">Peptidase A2 domain-containing protein</fullName>
    </recommendedName>
</protein>
<evidence type="ECO:0000313" key="4">
    <source>
        <dbReference type="EMBL" id="KZS19719.1"/>
    </source>
</evidence>
<dbReference type="Pfam" id="PF18701">
    <property type="entry name" value="DUF5641"/>
    <property type="match status" value="1"/>
</dbReference>
<gene>
    <name evidence="4" type="ORF">APZ42_013757</name>
</gene>
<evidence type="ECO:0000313" key="5">
    <source>
        <dbReference type="Proteomes" id="UP000076858"/>
    </source>
</evidence>
<dbReference type="PANTHER" id="PTHR47331">
    <property type="entry name" value="PHD-TYPE DOMAIN-CONTAINING PROTEIN"/>
    <property type="match status" value="1"/>
</dbReference>
<dbReference type="InterPro" id="IPR040676">
    <property type="entry name" value="DUF5641"/>
</dbReference>
<comment type="caution">
    <text evidence="4">The sequence shown here is derived from an EMBL/GenBank/DDBJ whole genome shotgun (WGS) entry which is preliminary data.</text>
</comment>
<name>A0A162QIM6_9CRUS</name>
<accession>A0A162QIM6</accession>
<feature type="region of interest" description="Disordered" evidence="2">
    <location>
        <begin position="168"/>
        <end position="191"/>
    </location>
</feature>
<evidence type="ECO:0000256" key="1">
    <source>
        <dbReference type="SAM" id="Coils"/>
    </source>
</evidence>
<feature type="coiled-coil region" evidence="1">
    <location>
        <begin position="138"/>
        <end position="168"/>
    </location>
</feature>
<dbReference type="Proteomes" id="UP000076858">
    <property type="component" value="Unassembled WGS sequence"/>
</dbReference>
<evidence type="ECO:0000259" key="3">
    <source>
        <dbReference type="PROSITE" id="PS50175"/>
    </source>
</evidence>
<dbReference type="InterPro" id="IPR001995">
    <property type="entry name" value="Peptidase_A2_cat"/>
</dbReference>
<feature type="domain" description="Peptidase A2" evidence="3">
    <location>
        <begin position="470"/>
        <end position="570"/>
    </location>
</feature>
<keyword evidence="5" id="KW-1185">Reference proteome</keyword>
<dbReference type="OrthoDB" id="6375653at2759"/>
<proteinExistence type="predicted"/>